<keyword evidence="3" id="KW-1185">Reference proteome</keyword>
<dbReference type="EMBL" id="CP019236">
    <property type="protein sequence ID" value="APW38292.1"/>
    <property type="molecule type" value="Genomic_DNA"/>
</dbReference>
<gene>
    <name evidence="2" type="ORF">RD110_14750</name>
</gene>
<sequence>MSEFKTVLQPASVSCPRPLPSTAAHECEVTLNIGLFFDGTGNNKTFYSQRDTNTNVARLWEAYRNSPDDGFFRHYVSGVGTPFTEIGEAKPPSTGAAFGGGGEARIVYGLLQVINSVHRYLNGDQARFDQKQLAALCSETRVSSNNPDVQNQSALSAEQKILDDLGLSQGLVSAEDGSFFGIARTGERRRFMRKMATELQQQVQARATLPKVKGIYIDVFGFSRGAAQARVFVTWLHDLLLIDSKLFGVDSYVRMLGLFDTVASVGWNAGAGGHRHSAWATASNLRIHQEVKNCVHYVALHELRTNFPCDSVAVGGSLPDKCHEHHCPGAHSDVGGGYGPGEQGKGVRLQRINPQDPESGMRAVPDDQIKLANLPLNEMYQAALKTCEAHESVPWIDLNSEIAKDAGLPARFGLDRLAMVRQSVQQYFELCDVPAGVETFEALRQHGLRYLAWRYQINKSDGFEKLSSVVRAKSLDEAGYRFYLKGQAIFKNQIRLLSNPSPTVDWTAHEEERKAFHSHASEIFKDMKTLEVKSAVGSFFDDWVHDSYAGFIARFYEDSREFTAKVAHRAAEGQGYVRWRGSYAGSDDRLNALLPENMQQGQDQRRTA</sequence>
<dbReference type="PANTHER" id="PTHR33840">
    <property type="match status" value="1"/>
</dbReference>
<evidence type="ECO:0000313" key="3">
    <source>
        <dbReference type="Proteomes" id="UP000186609"/>
    </source>
</evidence>
<reference evidence="2 3" key="1">
    <citation type="submission" date="2017-01" db="EMBL/GenBank/DDBJ databases">
        <authorList>
            <person name="Mah S.A."/>
            <person name="Swanson W.J."/>
            <person name="Moy G.W."/>
            <person name="Vacquier V.D."/>
        </authorList>
    </citation>
    <scope>NUCLEOTIDE SEQUENCE [LARGE SCALE GENOMIC DNA]</scope>
    <source>
        <strain evidence="2 3">DCY110</strain>
    </source>
</reference>
<dbReference type="Proteomes" id="UP000186609">
    <property type="component" value="Chromosome"/>
</dbReference>
<dbReference type="PANTHER" id="PTHR33840:SF1">
    <property type="entry name" value="TLE1 PHOSPHOLIPASE DOMAIN-CONTAINING PROTEIN"/>
    <property type="match status" value="1"/>
</dbReference>
<feature type="domain" description="T6SS Phospholipase effector Tle1-like catalytic" evidence="1">
    <location>
        <begin position="250"/>
        <end position="344"/>
    </location>
</feature>
<dbReference type="OrthoDB" id="4378831at2"/>
<accession>A0A1P8JX04</accession>
<evidence type="ECO:0000259" key="1">
    <source>
        <dbReference type="Pfam" id="PF09994"/>
    </source>
</evidence>
<dbReference type="InterPro" id="IPR018712">
    <property type="entry name" value="Tle1-like_cat"/>
</dbReference>
<dbReference type="KEGG" id="rhy:RD110_14750"/>
<dbReference type="AlphaFoldDB" id="A0A1P8JX04"/>
<organism evidence="2 3">
    <name type="scientific">Rhodoferax koreensis</name>
    <dbReference type="NCBI Taxonomy" id="1842727"/>
    <lineage>
        <taxon>Bacteria</taxon>
        <taxon>Pseudomonadati</taxon>
        <taxon>Pseudomonadota</taxon>
        <taxon>Betaproteobacteria</taxon>
        <taxon>Burkholderiales</taxon>
        <taxon>Comamonadaceae</taxon>
        <taxon>Rhodoferax</taxon>
    </lineage>
</organism>
<dbReference type="Pfam" id="PF09994">
    <property type="entry name" value="T6SS_Tle1-like_cat"/>
    <property type="match status" value="2"/>
</dbReference>
<proteinExistence type="predicted"/>
<feature type="domain" description="T6SS Phospholipase effector Tle1-like catalytic" evidence="1">
    <location>
        <begin position="35"/>
        <end position="242"/>
    </location>
</feature>
<dbReference type="STRING" id="1842727.RD110_14750"/>
<dbReference type="RefSeq" id="WP_076200171.1">
    <property type="nucleotide sequence ID" value="NZ_CP019236.1"/>
</dbReference>
<name>A0A1P8JX04_9BURK</name>
<protein>
    <recommendedName>
        <fullName evidence="1">T6SS Phospholipase effector Tle1-like catalytic domain-containing protein</fullName>
    </recommendedName>
</protein>
<evidence type="ECO:0000313" key="2">
    <source>
        <dbReference type="EMBL" id="APW38292.1"/>
    </source>
</evidence>